<keyword evidence="3" id="KW-1185">Reference proteome</keyword>
<sequence length="144" mass="15940">MGPSINNSPAQPMGTNRLWSRGSTTHETLPTLVPIFATSPLASMWRRDRAAPDIENLLCQSLPSNSHTTNARHLLGPEQCRHGGRQIHKVGIKPPDGAREVPESVFFRRNANAATMDEVGEHLFQTVVESVSCKLQETCMWPQT</sequence>
<name>A0ABR0HER6_9PEZI</name>
<evidence type="ECO:0000313" key="2">
    <source>
        <dbReference type="EMBL" id="KAK4666353.1"/>
    </source>
</evidence>
<dbReference type="GeneID" id="87926119"/>
<gene>
    <name evidence="2" type="ORF">QC763_0071990</name>
</gene>
<reference evidence="2 3" key="1">
    <citation type="journal article" date="2023" name="bioRxiv">
        <title>High-quality genome assemblies of four members of thePodospora anserinaspecies complex.</title>
        <authorList>
            <person name="Ament-Velasquez S.L."/>
            <person name="Vogan A.A."/>
            <person name="Wallerman O."/>
            <person name="Hartmann F."/>
            <person name="Gautier V."/>
            <person name="Silar P."/>
            <person name="Giraud T."/>
            <person name="Johannesson H."/>
        </authorList>
    </citation>
    <scope>NUCLEOTIDE SEQUENCE [LARGE SCALE GENOMIC DNA]</scope>
    <source>
        <strain evidence="2 3">CBS 411.78</strain>
    </source>
</reference>
<protein>
    <submittedName>
        <fullName evidence="2">Uncharacterized protein</fullName>
    </submittedName>
</protein>
<dbReference type="RefSeq" id="XP_062766319.1">
    <property type="nucleotide sequence ID" value="XM_062905995.1"/>
</dbReference>
<proteinExistence type="predicted"/>
<dbReference type="Proteomes" id="UP001326199">
    <property type="component" value="Unassembled WGS sequence"/>
</dbReference>
<feature type="region of interest" description="Disordered" evidence="1">
    <location>
        <begin position="1"/>
        <end position="22"/>
    </location>
</feature>
<organism evidence="2 3">
    <name type="scientific">Podospora pseudopauciseta</name>
    <dbReference type="NCBI Taxonomy" id="2093780"/>
    <lineage>
        <taxon>Eukaryota</taxon>
        <taxon>Fungi</taxon>
        <taxon>Dikarya</taxon>
        <taxon>Ascomycota</taxon>
        <taxon>Pezizomycotina</taxon>
        <taxon>Sordariomycetes</taxon>
        <taxon>Sordariomycetidae</taxon>
        <taxon>Sordariales</taxon>
        <taxon>Podosporaceae</taxon>
        <taxon>Podospora</taxon>
    </lineage>
</organism>
<evidence type="ECO:0000256" key="1">
    <source>
        <dbReference type="SAM" id="MobiDB-lite"/>
    </source>
</evidence>
<accession>A0ABR0HER6</accession>
<evidence type="ECO:0000313" key="3">
    <source>
        <dbReference type="Proteomes" id="UP001326199"/>
    </source>
</evidence>
<dbReference type="EMBL" id="JAFFHB010000005">
    <property type="protein sequence ID" value="KAK4666353.1"/>
    <property type="molecule type" value="Genomic_DNA"/>
</dbReference>
<comment type="caution">
    <text evidence="2">The sequence shown here is derived from an EMBL/GenBank/DDBJ whole genome shotgun (WGS) entry which is preliminary data.</text>
</comment>